<dbReference type="GO" id="GO:0045454">
    <property type="term" value="P:cell redox homeostasis"/>
    <property type="evidence" value="ECO:0007669"/>
    <property type="project" value="TreeGrafter"/>
</dbReference>
<comment type="function">
    <text evidence="12">Acts as a transcriptional regulator. Probably redox-responsive. The apo- but not holo-form probably binds DNA.</text>
</comment>
<feature type="binding site" evidence="12">
    <location>
        <position position="60"/>
    </location>
    <ligand>
        <name>[4Fe-4S] cluster</name>
        <dbReference type="ChEBI" id="CHEBI:49883"/>
    </ligand>
</feature>
<accession>A0A1I2HPM2</accession>
<evidence type="ECO:0000256" key="12">
    <source>
        <dbReference type="HAMAP-Rule" id="MF_01479"/>
    </source>
</evidence>
<dbReference type="HAMAP" id="MF_01479">
    <property type="entry name" value="WhiB"/>
    <property type="match status" value="1"/>
</dbReference>
<evidence type="ECO:0000256" key="1">
    <source>
        <dbReference type="ARBA" id="ARBA00004496"/>
    </source>
</evidence>
<evidence type="ECO:0000256" key="8">
    <source>
        <dbReference type="ARBA" id="ARBA00023015"/>
    </source>
</evidence>
<dbReference type="PROSITE" id="PS51674">
    <property type="entry name" value="4FE4S_WBL"/>
    <property type="match status" value="1"/>
</dbReference>
<dbReference type="RefSeq" id="WP_079174042.1">
    <property type="nucleotide sequence ID" value="NZ_FONR01000005.1"/>
</dbReference>
<evidence type="ECO:0000259" key="13">
    <source>
        <dbReference type="PROSITE" id="PS51674"/>
    </source>
</evidence>
<dbReference type="GO" id="GO:0046872">
    <property type="term" value="F:metal ion binding"/>
    <property type="evidence" value="ECO:0007669"/>
    <property type="project" value="UniProtKB-KW"/>
</dbReference>
<comment type="PTM">
    <text evidence="12">Upon Fe-S cluster removal intramolecular disulfide bonds are formed.</text>
</comment>
<dbReference type="GO" id="GO:0047134">
    <property type="term" value="F:protein-disulfide reductase [NAD(P)H] activity"/>
    <property type="evidence" value="ECO:0007669"/>
    <property type="project" value="TreeGrafter"/>
</dbReference>
<name>A0A1I2HPM2_9ACTN</name>
<dbReference type="EMBL" id="FONR01000005">
    <property type="protein sequence ID" value="SFF30777.1"/>
    <property type="molecule type" value="Genomic_DNA"/>
</dbReference>
<evidence type="ECO:0000256" key="11">
    <source>
        <dbReference type="ARBA" id="ARBA00023163"/>
    </source>
</evidence>
<dbReference type="Proteomes" id="UP000181942">
    <property type="component" value="Unassembled WGS sequence"/>
</dbReference>
<reference evidence="14 15" key="1">
    <citation type="submission" date="2016-10" db="EMBL/GenBank/DDBJ databases">
        <authorList>
            <person name="de Groot N.N."/>
        </authorList>
    </citation>
    <scope>NUCLEOTIDE SEQUENCE [LARGE SCALE GENOMIC DNA]</scope>
    <source>
        <strain evidence="14 15">OK461</strain>
    </source>
</reference>
<evidence type="ECO:0000313" key="15">
    <source>
        <dbReference type="Proteomes" id="UP000181942"/>
    </source>
</evidence>
<keyword evidence="11 12" id="KW-0804">Transcription</keyword>
<organism evidence="14 15">
    <name type="scientific">Streptomyces mirabilis</name>
    <dbReference type="NCBI Taxonomy" id="68239"/>
    <lineage>
        <taxon>Bacteria</taxon>
        <taxon>Bacillati</taxon>
        <taxon>Actinomycetota</taxon>
        <taxon>Actinomycetes</taxon>
        <taxon>Kitasatosporales</taxon>
        <taxon>Streptomycetaceae</taxon>
        <taxon>Streptomyces</taxon>
    </lineage>
</organism>
<dbReference type="AlphaFoldDB" id="A0A1I2HPM2"/>
<comment type="PTM">
    <text evidence="12">The Fe-S cluster can be nitrosylated by nitric oxide (NO).</text>
</comment>
<dbReference type="GO" id="GO:0005737">
    <property type="term" value="C:cytoplasm"/>
    <property type="evidence" value="ECO:0007669"/>
    <property type="project" value="UniProtKB-SubCell"/>
</dbReference>
<dbReference type="GO" id="GO:0003677">
    <property type="term" value="F:DNA binding"/>
    <property type="evidence" value="ECO:0007669"/>
    <property type="project" value="UniProtKB-UniRule"/>
</dbReference>
<evidence type="ECO:0000256" key="3">
    <source>
        <dbReference type="ARBA" id="ARBA00022485"/>
    </source>
</evidence>
<keyword evidence="7 12" id="KW-0411">Iron-sulfur</keyword>
<evidence type="ECO:0000256" key="7">
    <source>
        <dbReference type="ARBA" id="ARBA00023014"/>
    </source>
</evidence>
<evidence type="ECO:0000256" key="6">
    <source>
        <dbReference type="ARBA" id="ARBA00023004"/>
    </source>
</evidence>
<feature type="domain" description="4Fe-4S Wbl-type" evidence="13">
    <location>
        <begin position="20"/>
        <end position="84"/>
    </location>
</feature>
<keyword evidence="4 12" id="KW-0963">Cytoplasm</keyword>
<keyword evidence="10 12" id="KW-1015">Disulfide bond</keyword>
<comment type="similarity">
    <text evidence="2 12">Belongs to the WhiB family.</text>
</comment>
<feature type="binding site" evidence="12">
    <location>
        <position position="54"/>
    </location>
    <ligand>
        <name>[4Fe-4S] cluster</name>
        <dbReference type="ChEBI" id="CHEBI:49883"/>
    </ligand>
</feature>
<keyword evidence="8 12" id="KW-0805">Transcription regulation</keyword>
<keyword evidence="6 12" id="KW-0408">Iron</keyword>
<keyword evidence="3 12" id="KW-0004">4Fe-4S</keyword>
<dbReference type="InterPro" id="IPR003482">
    <property type="entry name" value="Whib"/>
</dbReference>
<dbReference type="Pfam" id="PF02467">
    <property type="entry name" value="Whib"/>
    <property type="match status" value="1"/>
</dbReference>
<evidence type="ECO:0000256" key="10">
    <source>
        <dbReference type="ARBA" id="ARBA00023157"/>
    </source>
</evidence>
<dbReference type="GO" id="GO:0051539">
    <property type="term" value="F:4 iron, 4 sulfur cluster binding"/>
    <property type="evidence" value="ECO:0007669"/>
    <property type="project" value="UniProtKB-UniRule"/>
</dbReference>
<dbReference type="PANTHER" id="PTHR38839">
    <property type="entry name" value="TRANSCRIPTIONAL REGULATOR WHID-RELATED"/>
    <property type="match status" value="1"/>
</dbReference>
<evidence type="ECO:0000256" key="4">
    <source>
        <dbReference type="ARBA" id="ARBA00022490"/>
    </source>
</evidence>
<protein>
    <recommendedName>
        <fullName evidence="12">Transcriptional regulator WhiB</fullName>
    </recommendedName>
</protein>
<comment type="cofactor">
    <cofactor evidence="12">
        <name>[4Fe-4S] cluster</name>
        <dbReference type="ChEBI" id="CHEBI:49883"/>
    </cofactor>
    <text evidence="12">Binds 1 [4Fe-4S] cluster per subunit. Following nitrosylation of the [4Fe-4S] cluster binds 1 [4Fe-8(NO)] cluster per subunit.</text>
</comment>
<feature type="binding site" evidence="12">
    <location>
        <position position="21"/>
    </location>
    <ligand>
        <name>[4Fe-4S] cluster</name>
        <dbReference type="ChEBI" id="CHEBI:49883"/>
    </ligand>
</feature>
<evidence type="ECO:0000313" key="14">
    <source>
        <dbReference type="EMBL" id="SFF30777.1"/>
    </source>
</evidence>
<dbReference type="InterPro" id="IPR034768">
    <property type="entry name" value="4FE4S_WBL"/>
</dbReference>
<evidence type="ECO:0000256" key="9">
    <source>
        <dbReference type="ARBA" id="ARBA00023125"/>
    </source>
</evidence>
<gene>
    <name evidence="12" type="primary">whiB</name>
    <name evidence="14" type="ORF">SAMN02787118_105250</name>
</gene>
<dbReference type="GO" id="GO:0045892">
    <property type="term" value="P:negative regulation of DNA-templated transcription"/>
    <property type="evidence" value="ECO:0007669"/>
    <property type="project" value="TreeGrafter"/>
</dbReference>
<dbReference type="PANTHER" id="PTHR38839:SF5">
    <property type="entry name" value="TRANSCRIPTIONAL REGULATOR WHID"/>
    <property type="match status" value="1"/>
</dbReference>
<proteinExistence type="inferred from homology"/>
<keyword evidence="5 12" id="KW-0479">Metal-binding</keyword>
<feature type="binding site" evidence="12">
    <location>
        <position position="51"/>
    </location>
    <ligand>
        <name>[4Fe-4S] cluster</name>
        <dbReference type="ChEBI" id="CHEBI:49883"/>
    </ligand>
</feature>
<sequence>MRTRGLVPLLDAWQWQADAACRGMASTVFFSPTGERGPARRHREQRALRICRSCPVLDQCAAFAQRTHQRFGVWGGMTERQRTITATDSDTL</sequence>
<evidence type="ECO:0000256" key="2">
    <source>
        <dbReference type="ARBA" id="ARBA00006597"/>
    </source>
</evidence>
<dbReference type="GO" id="GO:0035731">
    <property type="term" value="F:dinitrosyl-iron complex binding"/>
    <property type="evidence" value="ECO:0007669"/>
    <property type="project" value="UniProtKB-UniRule"/>
</dbReference>
<keyword evidence="9 12" id="KW-0238">DNA-binding</keyword>
<comment type="subcellular location">
    <subcellularLocation>
        <location evidence="1 12">Cytoplasm</location>
    </subcellularLocation>
</comment>
<evidence type="ECO:0000256" key="5">
    <source>
        <dbReference type="ARBA" id="ARBA00022723"/>
    </source>
</evidence>